<accession>A0A8J3N593</accession>
<reference evidence="2" key="1">
    <citation type="submission" date="2020-10" db="EMBL/GenBank/DDBJ databases">
        <title>Taxonomic study of unclassified bacteria belonging to the class Ktedonobacteria.</title>
        <authorList>
            <person name="Yabe S."/>
            <person name="Wang C.M."/>
            <person name="Zheng Y."/>
            <person name="Sakai Y."/>
            <person name="Cavaletti L."/>
            <person name="Monciardini P."/>
            <person name="Donadio S."/>
        </authorList>
    </citation>
    <scope>NUCLEOTIDE SEQUENCE</scope>
    <source>
        <strain evidence="2">ID150040</strain>
    </source>
</reference>
<protein>
    <recommendedName>
        <fullName evidence="1">FAD dependent oxidoreductase domain-containing protein</fullName>
    </recommendedName>
</protein>
<evidence type="ECO:0000313" key="2">
    <source>
        <dbReference type="EMBL" id="GHO99022.1"/>
    </source>
</evidence>
<comment type="caution">
    <text evidence="2">The sequence shown here is derived from an EMBL/GenBank/DDBJ whole genome shotgun (WGS) entry which is preliminary data.</text>
</comment>
<dbReference type="Pfam" id="PF01266">
    <property type="entry name" value="DAO"/>
    <property type="match status" value="1"/>
</dbReference>
<feature type="domain" description="FAD dependent oxidoreductase" evidence="1">
    <location>
        <begin position="69"/>
        <end position="295"/>
    </location>
</feature>
<dbReference type="EMBL" id="BNJK01000002">
    <property type="protein sequence ID" value="GHO99022.1"/>
    <property type="molecule type" value="Genomic_DNA"/>
</dbReference>
<dbReference type="Gene3D" id="3.50.50.60">
    <property type="entry name" value="FAD/NAD(P)-binding domain"/>
    <property type="match status" value="1"/>
</dbReference>
<evidence type="ECO:0000259" key="1">
    <source>
        <dbReference type="Pfam" id="PF01266"/>
    </source>
</evidence>
<dbReference type="SUPFAM" id="SSF51905">
    <property type="entry name" value="FAD/NAD(P)-binding domain"/>
    <property type="match status" value="1"/>
</dbReference>
<dbReference type="InterPro" id="IPR036188">
    <property type="entry name" value="FAD/NAD-bd_sf"/>
</dbReference>
<dbReference type="InterPro" id="IPR006076">
    <property type="entry name" value="FAD-dep_OxRdtase"/>
</dbReference>
<dbReference type="AlphaFoldDB" id="A0A8J3N593"/>
<sequence>MSIFSTLPRLKAESLAHVSVQKWLEQTIKHPVDRQILASTARVFTYCSNLNLVSAEVFVKKLQLSLKHPVLYLDGGWQTLVDGLHQAALQAGVQIRSGTRVTAVCSQDDQVRGVQLSDETEVTASFVVLATGPDDAGKLVDGGAYTPLREIIDPLIPARVACLDVALRRLPEPRYPVVQDLEHPRFLSAQSVYARIAPQGGAMISTFKMLDPTQPGDPKQDEQALEELLDIVQPGWREVLVRRSFLPHIEAIGMLPTARAGGYAGRPEPEVPGIAHLYLAGDWIGAGFLSDPSMGSARQVAQQILADNRR</sequence>
<dbReference type="Gene3D" id="3.90.660.50">
    <property type="match status" value="1"/>
</dbReference>
<name>A0A8J3N593_9CHLR</name>
<proteinExistence type="predicted"/>
<evidence type="ECO:0000313" key="3">
    <source>
        <dbReference type="Proteomes" id="UP000597444"/>
    </source>
</evidence>
<keyword evidence="3" id="KW-1185">Reference proteome</keyword>
<organism evidence="2 3">
    <name type="scientific">Reticulibacter mediterranei</name>
    <dbReference type="NCBI Taxonomy" id="2778369"/>
    <lineage>
        <taxon>Bacteria</taxon>
        <taxon>Bacillati</taxon>
        <taxon>Chloroflexota</taxon>
        <taxon>Ktedonobacteria</taxon>
        <taxon>Ktedonobacterales</taxon>
        <taxon>Reticulibacteraceae</taxon>
        <taxon>Reticulibacter</taxon>
    </lineage>
</organism>
<gene>
    <name evidence="2" type="ORF">KSF_090700</name>
</gene>
<dbReference type="Proteomes" id="UP000597444">
    <property type="component" value="Unassembled WGS sequence"/>
</dbReference>